<evidence type="ECO:0000313" key="8">
    <source>
        <dbReference type="Proteomes" id="UP001501138"/>
    </source>
</evidence>
<evidence type="ECO:0000256" key="2">
    <source>
        <dbReference type="ARBA" id="ARBA00022884"/>
    </source>
</evidence>
<protein>
    <recommendedName>
        <fullName evidence="6">RNA-binding S4 domain-containing protein</fullName>
    </recommendedName>
</protein>
<comment type="similarity">
    <text evidence="1">Belongs to the HSP15 family.</text>
</comment>
<dbReference type="PIRSF" id="PIRSF016821">
    <property type="entry name" value="HSP15"/>
    <property type="match status" value="1"/>
</dbReference>
<evidence type="ECO:0000256" key="5">
    <source>
        <dbReference type="SAM" id="MobiDB-lite"/>
    </source>
</evidence>
<dbReference type="Proteomes" id="UP001501138">
    <property type="component" value="Unassembled WGS sequence"/>
</dbReference>
<dbReference type="SUPFAM" id="SSF55174">
    <property type="entry name" value="Alpha-L RNA-binding motif"/>
    <property type="match status" value="1"/>
</dbReference>
<dbReference type="SMART" id="SM00363">
    <property type="entry name" value="S4"/>
    <property type="match status" value="1"/>
</dbReference>
<evidence type="ECO:0000256" key="4">
    <source>
        <dbReference type="PROSITE-ProRule" id="PRU00182"/>
    </source>
</evidence>
<dbReference type="RefSeq" id="WP_344248808.1">
    <property type="nucleotide sequence ID" value="NZ_BAAAPM010000005.1"/>
</dbReference>
<organism evidence="7 8">
    <name type="scientific">Isoptericola hypogeus</name>
    <dbReference type="NCBI Taxonomy" id="300179"/>
    <lineage>
        <taxon>Bacteria</taxon>
        <taxon>Bacillati</taxon>
        <taxon>Actinomycetota</taxon>
        <taxon>Actinomycetes</taxon>
        <taxon>Micrococcales</taxon>
        <taxon>Promicromonosporaceae</taxon>
        <taxon>Isoptericola</taxon>
    </lineage>
</organism>
<sequence length="120" mass="13553">MRVDVWLWAVRLFKSRSSSAALLRAGRVRVNGVVAKPSTHVAAGDRVTWRDTLRDRDVVVVELLPKRVGAPLAVKAYRDHSPPVPAREERAAVGLRDRGAGRPTKRERREIDRLRGSRRD</sequence>
<feature type="domain" description="RNA-binding S4" evidence="6">
    <location>
        <begin position="1"/>
        <end position="65"/>
    </location>
</feature>
<evidence type="ECO:0000256" key="3">
    <source>
        <dbReference type="ARBA" id="ARBA00023125"/>
    </source>
</evidence>
<dbReference type="InterPro" id="IPR036986">
    <property type="entry name" value="S4_RNA-bd_sf"/>
</dbReference>
<dbReference type="PROSITE" id="PS50889">
    <property type="entry name" value="S4"/>
    <property type="match status" value="1"/>
</dbReference>
<gene>
    <name evidence="7" type="ORF">GCM10009809_25210</name>
</gene>
<feature type="compositionally biased region" description="Basic and acidic residues" evidence="5">
    <location>
        <begin position="77"/>
        <end position="100"/>
    </location>
</feature>
<name>A0ABN2JIL0_9MICO</name>
<evidence type="ECO:0000259" key="6">
    <source>
        <dbReference type="SMART" id="SM00363"/>
    </source>
</evidence>
<keyword evidence="3" id="KW-0238">DNA-binding</keyword>
<accession>A0ABN2JIL0</accession>
<dbReference type="Gene3D" id="3.10.290.10">
    <property type="entry name" value="RNA-binding S4 domain"/>
    <property type="match status" value="1"/>
</dbReference>
<dbReference type="EMBL" id="BAAAPM010000005">
    <property type="protein sequence ID" value="GAA1728582.1"/>
    <property type="molecule type" value="Genomic_DNA"/>
</dbReference>
<comment type="caution">
    <text evidence="7">The sequence shown here is derived from an EMBL/GenBank/DDBJ whole genome shotgun (WGS) entry which is preliminary data.</text>
</comment>
<feature type="region of interest" description="Disordered" evidence="5">
    <location>
        <begin position="77"/>
        <end position="120"/>
    </location>
</feature>
<dbReference type="CDD" id="cd00165">
    <property type="entry name" value="S4"/>
    <property type="match status" value="1"/>
</dbReference>
<dbReference type="InterPro" id="IPR002942">
    <property type="entry name" value="S4_RNA-bd"/>
</dbReference>
<reference evidence="7 8" key="1">
    <citation type="journal article" date="2019" name="Int. J. Syst. Evol. Microbiol.">
        <title>The Global Catalogue of Microorganisms (GCM) 10K type strain sequencing project: providing services to taxonomists for standard genome sequencing and annotation.</title>
        <authorList>
            <consortium name="The Broad Institute Genomics Platform"/>
            <consortium name="The Broad Institute Genome Sequencing Center for Infectious Disease"/>
            <person name="Wu L."/>
            <person name="Ma J."/>
        </authorList>
    </citation>
    <scope>NUCLEOTIDE SEQUENCE [LARGE SCALE GENOMIC DNA]</scope>
    <source>
        <strain evidence="7 8">JCM 15589</strain>
    </source>
</reference>
<dbReference type="InterPro" id="IPR025708">
    <property type="entry name" value="HSP15"/>
</dbReference>
<evidence type="ECO:0000256" key="1">
    <source>
        <dbReference type="ARBA" id="ARBA00008396"/>
    </source>
</evidence>
<keyword evidence="8" id="KW-1185">Reference proteome</keyword>
<proteinExistence type="inferred from homology"/>
<feature type="compositionally biased region" description="Basic and acidic residues" evidence="5">
    <location>
        <begin position="107"/>
        <end position="120"/>
    </location>
</feature>
<keyword evidence="2 4" id="KW-0694">RNA-binding</keyword>
<evidence type="ECO:0000313" key="7">
    <source>
        <dbReference type="EMBL" id="GAA1728582.1"/>
    </source>
</evidence>
<dbReference type="Pfam" id="PF01479">
    <property type="entry name" value="S4"/>
    <property type="match status" value="1"/>
</dbReference>